<sequence>MMELNFEMIGITVLWTFLYGYVIVASIDFGAGFFNYYAMETGQHQKVSHIIQRYLSPVWETTNVFFVFFFVGIVGFYPDTAYYLGTSLLIPGSIALILLSIRGSYYAFNSSATKPRKSWAFLYGVTGLLIPASLSIVLVISEGGYIYEDAGGVQLDIEELLFSSYAWTVVFLAIILVLYVSSGFLTYYASKAKNKSAMETFRKWFLIWSLPMIVISQFTFLSLREHNFEHFQSAQDYWYLFGLSLLTMLIAIFLFWKRRNLGLAFILIMLQIAFAFYGYGISKLPYILYPFIDINTSVVNESMAFALTIVFILGLVLLIPSLYLLLRLFIFDKDYVEGREEEGY</sequence>
<dbReference type="EMBL" id="FNFY01000001">
    <property type="protein sequence ID" value="SDK19348.1"/>
    <property type="molecule type" value="Genomic_DNA"/>
</dbReference>
<evidence type="ECO:0000256" key="2">
    <source>
        <dbReference type="ARBA" id="ARBA00007543"/>
    </source>
</evidence>
<keyword evidence="4 7" id="KW-0812">Transmembrane</keyword>
<reference evidence="9" key="1">
    <citation type="submission" date="2016-10" db="EMBL/GenBank/DDBJ databases">
        <authorList>
            <person name="Varghese N."/>
            <person name="Submissions S."/>
        </authorList>
    </citation>
    <scope>NUCLEOTIDE SEQUENCE [LARGE SCALE GENOMIC DNA]</scope>
    <source>
        <strain evidence="9">CGMCC 1.8895</strain>
    </source>
</reference>
<evidence type="ECO:0000256" key="3">
    <source>
        <dbReference type="ARBA" id="ARBA00022475"/>
    </source>
</evidence>
<gene>
    <name evidence="8" type="ORF">SAMN05216216_10122</name>
</gene>
<evidence type="ECO:0000313" key="8">
    <source>
        <dbReference type="EMBL" id="SDK19348.1"/>
    </source>
</evidence>
<protein>
    <submittedName>
        <fullName evidence="8">Cytochrome bd-I ubiquinol oxidase subunit 2 apoprotein</fullName>
    </submittedName>
</protein>
<comment type="subcellular location">
    <subcellularLocation>
        <location evidence="1">Cell membrane</location>
        <topology evidence="1">Multi-pass membrane protein</topology>
    </subcellularLocation>
</comment>
<feature type="transmembrane region" description="Helical" evidence="7">
    <location>
        <begin position="302"/>
        <end position="326"/>
    </location>
</feature>
<evidence type="ECO:0000256" key="1">
    <source>
        <dbReference type="ARBA" id="ARBA00004651"/>
    </source>
</evidence>
<dbReference type="AlphaFoldDB" id="A0A1G8ZW86"/>
<keyword evidence="9" id="KW-1185">Reference proteome</keyword>
<comment type="similarity">
    <text evidence="2">Belongs to the cytochrome ubiquinol oxidase subunit 2 family.</text>
</comment>
<dbReference type="GO" id="GO:0005886">
    <property type="term" value="C:plasma membrane"/>
    <property type="evidence" value="ECO:0007669"/>
    <property type="project" value="UniProtKB-SubCell"/>
</dbReference>
<feature type="transmembrane region" description="Helical" evidence="7">
    <location>
        <begin position="120"/>
        <end position="140"/>
    </location>
</feature>
<feature type="transmembrane region" description="Helical" evidence="7">
    <location>
        <begin position="237"/>
        <end position="256"/>
    </location>
</feature>
<feature type="transmembrane region" description="Helical" evidence="7">
    <location>
        <begin position="12"/>
        <end position="37"/>
    </location>
</feature>
<dbReference type="InterPro" id="IPR003317">
    <property type="entry name" value="Cyt-d_oxidase_su2"/>
</dbReference>
<keyword evidence="5 7" id="KW-1133">Transmembrane helix</keyword>
<keyword evidence="3" id="KW-1003">Cell membrane</keyword>
<feature type="transmembrane region" description="Helical" evidence="7">
    <location>
        <begin position="58"/>
        <end position="77"/>
    </location>
</feature>
<feature type="transmembrane region" description="Helical" evidence="7">
    <location>
        <begin position="165"/>
        <end position="189"/>
    </location>
</feature>
<proteinExistence type="inferred from homology"/>
<name>A0A1G8ZW86_9BACL</name>
<accession>A0A1G8ZW86</accession>
<feature type="transmembrane region" description="Helical" evidence="7">
    <location>
        <begin position="263"/>
        <end position="282"/>
    </location>
</feature>
<evidence type="ECO:0000313" key="9">
    <source>
        <dbReference type="Proteomes" id="UP000199008"/>
    </source>
</evidence>
<keyword evidence="6 7" id="KW-0472">Membrane</keyword>
<feature type="transmembrane region" description="Helical" evidence="7">
    <location>
        <begin position="83"/>
        <end position="108"/>
    </location>
</feature>
<evidence type="ECO:0000256" key="7">
    <source>
        <dbReference type="SAM" id="Phobius"/>
    </source>
</evidence>
<dbReference type="STRING" id="576118.SAMN05216216_10122"/>
<dbReference type="Pfam" id="PF02322">
    <property type="entry name" value="Cyt_bd_oxida_II"/>
    <property type="match status" value="1"/>
</dbReference>
<organism evidence="8 9">
    <name type="scientific">Lacicoccus qingdaonensis</name>
    <dbReference type="NCBI Taxonomy" id="576118"/>
    <lineage>
        <taxon>Bacteria</taxon>
        <taxon>Bacillati</taxon>
        <taxon>Bacillota</taxon>
        <taxon>Bacilli</taxon>
        <taxon>Bacillales</taxon>
        <taxon>Salinicoccaceae</taxon>
        <taxon>Lacicoccus</taxon>
    </lineage>
</organism>
<evidence type="ECO:0000256" key="5">
    <source>
        <dbReference type="ARBA" id="ARBA00022989"/>
    </source>
</evidence>
<dbReference type="Proteomes" id="UP000199008">
    <property type="component" value="Unassembled WGS sequence"/>
</dbReference>
<feature type="transmembrane region" description="Helical" evidence="7">
    <location>
        <begin position="201"/>
        <end position="221"/>
    </location>
</feature>
<evidence type="ECO:0000256" key="6">
    <source>
        <dbReference type="ARBA" id="ARBA00023136"/>
    </source>
</evidence>
<evidence type="ECO:0000256" key="4">
    <source>
        <dbReference type="ARBA" id="ARBA00022692"/>
    </source>
</evidence>